<evidence type="ECO:0000256" key="2">
    <source>
        <dbReference type="PIRSR" id="PIRSR601461-2"/>
    </source>
</evidence>
<dbReference type="InterPro" id="IPR021109">
    <property type="entry name" value="Peptidase_aspartic_dom_sf"/>
</dbReference>
<comment type="similarity">
    <text evidence="1">Belongs to the peptidase A1 family.</text>
</comment>
<dbReference type="OrthoDB" id="15189at2759"/>
<dbReference type="Proteomes" id="UP000799539">
    <property type="component" value="Unassembled WGS sequence"/>
</dbReference>
<keyword evidence="3" id="KW-0732">Signal</keyword>
<evidence type="ECO:0000256" key="1">
    <source>
        <dbReference type="ARBA" id="ARBA00007447"/>
    </source>
</evidence>
<feature type="signal peptide" evidence="3">
    <location>
        <begin position="1"/>
        <end position="19"/>
    </location>
</feature>
<reference evidence="5" key="1">
    <citation type="journal article" date="2020" name="Stud. Mycol.">
        <title>101 Dothideomycetes genomes: a test case for predicting lifestyles and emergence of pathogens.</title>
        <authorList>
            <person name="Haridas S."/>
            <person name="Albert R."/>
            <person name="Binder M."/>
            <person name="Bloem J."/>
            <person name="Labutti K."/>
            <person name="Salamov A."/>
            <person name="Andreopoulos B."/>
            <person name="Baker S."/>
            <person name="Barry K."/>
            <person name="Bills G."/>
            <person name="Bluhm B."/>
            <person name="Cannon C."/>
            <person name="Castanera R."/>
            <person name="Culley D."/>
            <person name="Daum C."/>
            <person name="Ezra D."/>
            <person name="Gonzalez J."/>
            <person name="Henrissat B."/>
            <person name="Kuo A."/>
            <person name="Liang C."/>
            <person name="Lipzen A."/>
            <person name="Lutzoni F."/>
            <person name="Magnuson J."/>
            <person name="Mondo S."/>
            <person name="Nolan M."/>
            <person name="Ohm R."/>
            <person name="Pangilinan J."/>
            <person name="Park H.-J."/>
            <person name="Ramirez L."/>
            <person name="Alfaro M."/>
            <person name="Sun H."/>
            <person name="Tritt A."/>
            <person name="Yoshinaga Y."/>
            <person name="Zwiers L.-H."/>
            <person name="Turgeon B."/>
            <person name="Goodwin S."/>
            <person name="Spatafora J."/>
            <person name="Crous P."/>
            <person name="Grigoriev I."/>
        </authorList>
    </citation>
    <scope>NUCLEOTIDE SEQUENCE</scope>
    <source>
        <strain evidence="5">SCOH1-5</strain>
    </source>
</reference>
<proteinExistence type="inferred from homology"/>
<evidence type="ECO:0000313" key="6">
    <source>
        <dbReference type="Proteomes" id="UP000799539"/>
    </source>
</evidence>
<dbReference type="InterPro" id="IPR033121">
    <property type="entry name" value="PEPTIDASE_A1"/>
</dbReference>
<dbReference type="EMBL" id="ML992677">
    <property type="protein sequence ID" value="KAF2211263.1"/>
    <property type="molecule type" value="Genomic_DNA"/>
</dbReference>
<dbReference type="PANTHER" id="PTHR47966:SF47">
    <property type="entry name" value="ENDOPEPTIDASE, PUTATIVE (AFU_ORTHOLOGUE AFUA_3G01220)-RELATED"/>
    <property type="match status" value="1"/>
</dbReference>
<dbReference type="PANTHER" id="PTHR47966">
    <property type="entry name" value="BETA-SITE APP-CLEAVING ENZYME, ISOFORM A-RELATED"/>
    <property type="match status" value="1"/>
</dbReference>
<dbReference type="CDD" id="cd05471">
    <property type="entry name" value="pepsin_like"/>
    <property type="match status" value="1"/>
</dbReference>
<evidence type="ECO:0000259" key="4">
    <source>
        <dbReference type="PROSITE" id="PS51767"/>
    </source>
</evidence>
<accession>A0A6A6FD40</accession>
<organism evidence="5 6">
    <name type="scientific">Cercospora zeae-maydis SCOH1-5</name>
    <dbReference type="NCBI Taxonomy" id="717836"/>
    <lineage>
        <taxon>Eukaryota</taxon>
        <taxon>Fungi</taxon>
        <taxon>Dikarya</taxon>
        <taxon>Ascomycota</taxon>
        <taxon>Pezizomycotina</taxon>
        <taxon>Dothideomycetes</taxon>
        <taxon>Dothideomycetidae</taxon>
        <taxon>Mycosphaerellales</taxon>
        <taxon>Mycosphaerellaceae</taxon>
        <taxon>Cercospora</taxon>
    </lineage>
</organism>
<feature type="disulfide bond" evidence="2">
    <location>
        <begin position="343"/>
        <end position="375"/>
    </location>
</feature>
<dbReference type="GO" id="GO:0006508">
    <property type="term" value="P:proteolysis"/>
    <property type="evidence" value="ECO:0007669"/>
    <property type="project" value="InterPro"/>
</dbReference>
<dbReference type="InterPro" id="IPR001461">
    <property type="entry name" value="Aspartic_peptidase_A1"/>
</dbReference>
<keyword evidence="2" id="KW-1015">Disulfide bond</keyword>
<name>A0A6A6FD40_9PEZI</name>
<dbReference type="Pfam" id="PF00026">
    <property type="entry name" value="Asp"/>
    <property type="match status" value="1"/>
</dbReference>
<dbReference type="AlphaFoldDB" id="A0A6A6FD40"/>
<sequence>MLLLNSLPLLALCTTVVDAFTDLKVADLSLPLRSRSAKVGKRQEGSVTLRNGSDSTPYVDVTIGGETLSLLLDTAIGDLDIFSQNFTCYTPYDQGSTPTTIDKCGGGAITRYHSNELSSFTTDEHYNVTYYAAGRWLYGRTGNETVQLGNIAIEQKIALVYKGFWDAPGAGSFGLSFPAGGTFVFEGLDPSKDSQDTLVPYSTWLFTAISEGKFPPVFSHSFEPQVPAGQPGYGILAFGGLPNVQHGEFASTPILKFEESDIGRPLPPAQNLKGVPYPEYYYYKISLDGWTVNGEPVKLPATPDYLIDTGTPQLWLPEAVYNATALGYKPPGVFTNGDFKIDCTATPPELALEIGGAKFVIDKDIMISPDSDGGCYLTFVARDGDDPIPFGMGFLRDVVTVYDIGALQMRFAPRIR</sequence>
<gene>
    <name evidence="5" type="ORF">CERZMDRAFT_98575</name>
</gene>
<evidence type="ECO:0000256" key="3">
    <source>
        <dbReference type="SAM" id="SignalP"/>
    </source>
</evidence>
<dbReference type="InterPro" id="IPR034164">
    <property type="entry name" value="Pepsin-like_dom"/>
</dbReference>
<dbReference type="PROSITE" id="PS51767">
    <property type="entry name" value="PEPTIDASE_A1"/>
    <property type="match status" value="1"/>
</dbReference>
<dbReference type="SUPFAM" id="SSF50630">
    <property type="entry name" value="Acid proteases"/>
    <property type="match status" value="1"/>
</dbReference>
<feature type="domain" description="Peptidase A1" evidence="4">
    <location>
        <begin position="57"/>
        <end position="412"/>
    </location>
</feature>
<dbReference type="GO" id="GO:0004190">
    <property type="term" value="F:aspartic-type endopeptidase activity"/>
    <property type="evidence" value="ECO:0007669"/>
    <property type="project" value="InterPro"/>
</dbReference>
<keyword evidence="6" id="KW-1185">Reference proteome</keyword>
<protein>
    <recommendedName>
        <fullName evidence="4">Peptidase A1 domain-containing protein</fullName>
    </recommendedName>
</protein>
<feature type="chain" id="PRO_5025407006" description="Peptidase A1 domain-containing protein" evidence="3">
    <location>
        <begin position="20"/>
        <end position="416"/>
    </location>
</feature>
<evidence type="ECO:0000313" key="5">
    <source>
        <dbReference type="EMBL" id="KAF2211263.1"/>
    </source>
</evidence>
<dbReference type="GO" id="GO:0000324">
    <property type="term" value="C:fungal-type vacuole"/>
    <property type="evidence" value="ECO:0007669"/>
    <property type="project" value="TreeGrafter"/>
</dbReference>
<dbReference type="Gene3D" id="2.40.70.10">
    <property type="entry name" value="Acid Proteases"/>
    <property type="match status" value="2"/>
</dbReference>